<dbReference type="SUPFAM" id="SSF48452">
    <property type="entry name" value="TPR-like"/>
    <property type="match status" value="1"/>
</dbReference>
<dbReference type="RefSeq" id="WP_043120671.1">
    <property type="nucleotide sequence ID" value="NZ_JTDL01000078.1"/>
</dbReference>
<gene>
    <name evidence="1" type="ORF">LK10_05010</name>
</gene>
<evidence type="ECO:0000313" key="2">
    <source>
        <dbReference type="Proteomes" id="UP000030982"/>
    </source>
</evidence>
<dbReference type="Gene3D" id="1.25.40.10">
    <property type="entry name" value="Tetratricopeptide repeat domain"/>
    <property type="match status" value="1"/>
</dbReference>
<proteinExistence type="predicted"/>
<accession>A0A0B2ARL4</accession>
<dbReference type="EMBL" id="JTDL01000078">
    <property type="protein sequence ID" value="KHL04498.1"/>
    <property type="molecule type" value="Genomic_DNA"/>
</dbReference>
<keyword evidence="2" id="KW-1185">Reference proteome</keyword>
<evidence type="ECO:0000313" key="1">
    <source>
        <dbReference type="EMBL" id="KHL04498.1"/>
    </source>
</evidence>
<dbReference type="OrthoDB" id="7628974at2"/>
<organism evidence="1 2">
    <name type="scientific">Sinomonas humi</name>
    <dbReference type="NCBI Taxonomy" id="1338436"/>
    <lineage>
        <taxon>Bacteria</taxon>
        <taxon>Bacillati</taxon>
        <taxon>Actinomycetota</taxon>
        <taxon>Actinomycetes</taxon>
        <taxon>Micrococcales</taxon>
        <taxon>Micrococcaceae</taxon>
        <taxon>Sinomonas</taxon>
    </lineage>
</organism>
<dbReference type="Pfam" id="PF13424">
    <property type="entry name" value="TPR_12"/>
    <property type="match status" value="1"/>
</dbReference>
<dbReference type="AlphaFoldDB" id="A0A0B2ARL4"/>
<reference evidence="1 2" key="1">
    <citation type="submission" date="2014-09" db="EMBL/GenBank/DDBJ databases">
        <title>Genome sequence of Sinomonas sp. MUSC 117.</title>
        <authorList>
            <person name="Lee L.-H."/>
        </authorList>
    </citation>
    <scope>NUCLEOTIDE SEQUENCE [LARGE SCALE GENOMIC DNA]</scope>
    <source>
        <strain evidence="1 2">MUSC 117</strain>
    </source>
</reference>
<dbReference type="Proteomes" id="UP000030982">
    <property type="component" value="Unassembled WGS sequence"/>
</dbReference>
<sequence length="120" mass="12981">MEDDPSDRLQRLLDSLADSIMAPEQIRGELRTIIQVLRAVPDTPEGAAVLRLAADVHEGIGDLFEMAGRWAEARTEYGAALDLYTQLGLPADQATVRRNLGIVHQEAGRLEEAAASSNSA</sequence>
<dbReference type="InterPro" id="IPR011990">
    <property type="entry name" value="TPR-like_helical_dom_sf"/>
</dbReference>
<comment type="caution">
    <text evidence="1">The sequence shown here is derived from an EMBL/GenBank/DDBJ whole genome shotgun (WGS) entry which is preliminary data.</text>
</comment>
<protein>
    <submittedName>
        <fullName evidence="1">Uncharacterized protein</fullName>
    </submittedName>
</protein>
<name>A0A0B2ARL4_9MICC</name>